<evidence type="ECO:0000313" key="1">
    <source>
        <dbReference type="EMBL" id="KAL0482042.1"/>
    </source>
</evidence>
<dbReference type="AlphaFoldDB" id="A0AAW2YX08"/>
<accession>A0AAW2YX08</accession>
<gene>
    <name evidence="1" type="ORF">AKO1_013277</name>
</gene>
<organism evidence="1 2">
    <name type="scientific">Acrasis kona</name>
    <dbReference type="NCBI Taxonomy" id="1008807"/>
    <lineage>
        <taxon>Eukaryota</taxon>
        <taxon>Discoba</taxon>
        <taxon>Heterolobosea</taxon>
        <taxon>Tetramitia</taxon>
        <taxon>Eutetramitia</taxon>
        <taxon>Acrasidae</taxon>
        <taxon>Acrasis</taxon>
    </lineage>
</organism>
<evidence type="ECO:0000313" key="2">
    <source>
        <dbReference type="Proteomes" id="UP001431209"/>
    </source>
</evidence>
<proteinExistence type="predicted"/>
<reference evidence="1 2" key="1">
    <citation type="submission" date="2024-03" db="EMBL/GenBank/DDBJ databases">
        <title>The Acrasis kona genome and developmental transcriptomes reveal deep origins of eukaryotic multicellular pathways.</title>
        <authorList>
            <person name="Sheikh S."/>
            <person name="Fu C.-J."/>
            <person name="Brown M.W."/>
            <person name="Baldauf S.L."/>
        </authorList>
    </citation>
    <scope>NUCLEOTIDE SEQUENCE [LARGE SCALE GENOMIC DNA]</scope>
    <source>
        <strain evidence="1 2">ATCC MYA-3509</strain>
    </source>
</reference>
<dbReference type="EMBL" id="JAOPGA020000809">
    <property type="protein sequence ID" value="KAL0482042.1"/>
    <property type="molecule type" value="Genomic_DNA"/>
</dbReference>
<comment type="caution">
    <text evidence="1">The sequence shown here is derived from an EMBL/GenBank/DDBJ whole genome shotgun (WGS) entry which is preliminary data.</text>
</comment>
<sequence length="352" mass="40585">MNEYDHFFDNLASEFAPPGSTTVPKQKILIENSLVRTEFKREFSTDPDDISHEELLCTAHNDLLYNEEREEMNTDMTKICLVKDEIWGMNIGGRIFRSMENKLSGLVWSYFKVADNMRFLDFEVTEKGHIFGISASDHQLYRIKNPVSKHTPQVYHHEDDPLTKSFNGHVFEPAFDGDMQKIKCITAASHNLLYALDEVGDVIYIDTSRRWSLGRRIAGWRRLCLQPSCFKKITVMHEKRKALIKNNELWGLTVSGEPQRYNWNTGEWRGYPGTQLTDICVSYDGSDNVVYGIRKTDGCLMKVKWNPTQLIPDKFESCKQTHGMHKLLAIGSNNKGLYGVDKQDGTRLFKLL</sequence>
<protein>
    <submittedName>
        <fullName evidence="1">LepA</fullName>
    </submittedName>
</protein>
<name>A0AAW2YX08_9EUKA</name>
<dbReference type="Proteomes" id="UP001431209">
    <property type="component" value="Unassembled WGS sequence"/>
</dbReference>
<keyword evidence="2" id="KW-1185">Reference proteome</keyword>